<organism evidence="1 2">
    <name type="scientific">Halosquirtibacter laminarini</name>
    <dbReference type="NCBI Taxonomy" id="3374600"/>
    <lineage>
        <taxon>Bacteria</taxon>
        <taxon>Pseudomonadati</taxon>
        <taxon>Bacteroidota</taxon>
        <taxon>Bacteroidia</taxon>
        <taxon>Marinilabiliales</taxon>
        <taxon>Prolixibacteraceae</taxon>
        <taxon>Halosquirtibacter</taxon>
    </lineage>
</organism>
<evidence type="ECO:0000313" key="2">
    <source>
        <dbReference type="Proteomes" id="UP000826212"/>
    </source>
</evidence>
<protein>
    <submittedName>
        <fullName evidence="1">TonB-dependent receptor</fullName>
    </submittedName>
</protein>
<name>A0AC61NEB8_9BACT</name>
<dbReference type="Proteomes" id="UP000826212">
    <property type="component" value="Chromosome"/>
</dbReference>
<accession>A0AC61NEB8</accession>
<keyword evidence="1" id="KW-0675">Receptor</keyword>
<keyword evidence="2" id="KW-1185">Reference proteome</keyword>
<evidence type="ECO:0000313" key="1">
    <source>
        <dbReference type="EMBL" id="QZE13889.1"/>
    </source>
</evidence>
<proteinExistence type="predicted"/>
<gene>
    <name evidence="1" type="ORF">K4L44_15275</name>
</gene>
<reference evidence="1" key="1">
    <citation type="submission" date="2021-08" db="EMBL/GenBank/DDBJ databases">
        <title>Novel anaerobic bacterium isolated from sea squirt in East Sea, Republic of Korea.</title>
        <authorList>
            <person name="Nguyen T.H."/>
            <person name="Li Z."/>
            <person name="Lee Y.-J."/>
            <person name="Ko J."/>
            <person name="Kim S.-G."/>
        </authorList>
    </citation>
    <scope>NUCLEOTIDE SEQUENCE</scope>
    <source>
        <strain evidence="1">KCTC 25031</strain>
    </source>
</reference>
<sequence length="803" mass="91862">MKLKEKIFLLIVLSMGFQQPLYSQHLTSHILMENGDPLENANAYILSQKDSSFVEGTVSDRDGLVTINLDKGSYLMRISYVGYETQWEKVDLSQNMDLGTIKMIPLAGLDEVNVVAQRARIISKSDKVIFKVEDTYASNTSSDSYELLSKAPGLIVDTNNKTIGIIGKGTVIVCVNDKEVHLDGDALTAYLSSINPKDVKDIEIIDNPSSRFDASGNAGVLNIVMKKKVEDFLGGNISTNVRKREHGLDYGGNGSITFKKNRFSMNTSISRKKREYQTNTILKQEHQNNLLVNEDATEFRDNNINGIRTQANYDFSPKLSLSVGYNLSNYRYGNVREGDQRTDIFKENKYQRDHQNQYNNDEKNRSSVHNLYTQVDLTTNAKGDKLQLQSGTVRSKDKTDNNLINHITPKTVTVADQLSRTKKDSEFSTFALDYYIKRDNGFELSFGAKYSDSKSSGAFRTTNEADILLLDKPQSLSSNFVYNETIYASYIEATKKFKKLYLRAGLRGEKTKTEAIETVIDSVNTNDYMRYFPNVIIGYNASNGTSITFSFNKRFTRPWIWALNPATYYVGSKLIDQGNPFLKPMNSDNFSLRLGLKDFVASIGYIENRSMFNNQVSHFDEKREVFVWNRFNNYKQNKAYFNLNYNFHFKWWTCRLTSSTAWQVTSNTDNRFTIEDNETWSSYFRIDNDFKPFVNTAWKGLSFNLNYWGNTDKEGKSEKTYGSSSLSFAANLSLMKEKLHITLSGNDILNKQIYKMDMYQNNTITNFSKSNDIRSITLSLSYSFGGNIDFKTKQVNRKEMNRL</sequence>
<dbReference type="EMBL" id="CP081303">
    <property type="protein sequence ID" value="QZE13889.1"/>
    <property type="molecule type" value="Genomic_DNA"/>
</dbReference>